<dbReference type="SUPFAM" id="SSF48452">
    <property type="entry name" value="TPR-like"/>
    <property type="match status" value="1"/>
</dbReference>
<dbReference type="Proteomes" id="UP000019760">
    <property type="component" value="Unassembled WGS sequence"/>
</dbReference>
<keyword evidence="7" id="KW-1185">Reference proteome</keyword>
<dbReference type="EMBL" id="BAND01000011">
    <property type="protein sequence ID" value="GAJ27919.1"/>
    <property type="molecule type" value="Genomic_DNA"/>
</dbReference>
<comment type="caution">
    <text evidence="6">The sequence shown here is derived from an EMBL/GenBank/DDBJ whole genome shotgun (WGS) entry which is preliminary data.</text>
</comment>
<evidence type="ECO:0000313" key="6">
    <source>
        <dbReference type="EMBL" id="GAJ27919.1"/>
    </source>
</evidence>
<evidence type="ECO:0000256" key="1">
    <source>
        <dbReference type="ARBA" id="ARBA00006739"/>
    </source>
</evidence>
<dbReference type="SUPFAM" id="SSF53756">
    <property type="entry name" value="UDP-Glycosyltransferase/glycogen phosphorylase"/>
    <property type="match status" value="1"/>
</dbReference>
<dbReference type="GO" id="GO:0016757">
    <property type="term" value="F:glycosyltransferase activity"/>
    <property type="evidence" value="ECO:0007669"/>
    <property type="project" value="UniProtKB-KW"/>
</dbReference>
<dbReference type="Gene3D" id="3.40.50.2000">
    <property type="entry name" value="Glycogen Phosphorylase B"/>
    <property type="match status" value="1"/>
</dbReference>
<keyword evidence="3 6" id="KW-0808">Transferase</keyword>
<dbReference type="PANTHER" id="PTHR43179">
    <property type="entry name" value="RHAMNOSYLTRANSFERASE WBBL"/>
    <property type="match status" value="1"/>
</dbReference>
<reference evidence="7" key="1">
    <citation type="journal article" date="2014" name="FEMS Microbiol. Lett.">
        <title>Draft Genomic DNA Sequence of the Facultatively Methylotrophic Bacterium Acidomonas methanolica type strain MB58.</title>
        <authorList>
            <person name="Higashiura N."/>
            <person name="Hadano H."/>
            <person name="Hirakawa H."/>
            <person name="Matsutani M."/>
            <person name="Takabe S."/>
            <person name="Matsushita K."/>
            <person name="Azuma Y."/>
        </authorList>
    </citation>
    <scope>NUCLEOTIDE SEQUENCE [LARGE SCALE GENOMIC DNA]</scope>
    <source>
        <strain evidence="7">MB58</strain>
    </source>
</reference>
<protein>
    <submittedName>
        <fullName evidence="6">Glycosyl transferase</fullName>
    </submittedName>
</protein>
<reference evidence="6 7" key="2">
    <citation type="journal article" date="2014" name="FEMS Microbiol. Lett.">
        <title>Draft genomic DNA sequence of the facultatively methylotrophic bacterium Acidomonas methanolica type strain MB58.</title>
        <authorList>
            <person name="Higashiura N."/>
            <person name="Hadano H."/>
            <person name="Hirakawa H."/>
            <person name="Matsutani M."/>
            <person name="Takabe S."/>
            <person name="Matsushita K."/>
            <person name="Azuma Y."/>
        </authorList>
    </citation>
    <scope>NUCLEOTIDE SEQUENCE [LARGE SCALE GENOMIC DNA]</scope>
    <source>
        <strain evidence="6 7">MB58</strain>
    </source>
</reference>
<name>A0A023D1H0_ACIMT</name>
<dbReference type="Pfam" id="PF13692">
    <property type="entry name" value="Glyco_trans_1_4"/>
    <property type="match status" value="1"/>
</dbReference>
<comment type="similarity">
    <text evidence="1">Belongs to the glycosyltransferase 2 family.</text>
</comment>
<feature type="region of interest" description="Disordered" evidence="4">
    <location>
        <begin position="1"/>
        <end position="31"/>
    </location>
</feature>
<feature type="domain" description="Glycosyltransferase 2-like" evidence="5">
    <location>
        <begin position="379"/>
        <end position="485"/>
    </location>
</feature>
<organism evidence="6 7">
    <name type="scientific">Acidomonas methanolica NBRC 104435</name>
    <dbReference type="NCBI Taxonomy" id="1231351"/>
    <lineage>
        <taxon>Bacteria</taxon>
        <taxon>Pseudomonadati</taxon>
        <taxon>Pseudomonadota</taxon>
        <taxon>Alphaproteobacteria</taxon>
        <taxon>Acetobacterales</taxon>
        <taxon>Acetobacteraceae</taxon>
        <taxon>Acidomonas</taxon>
    </lineage>
</organism>
<evidence type="ECO:0000259" key="5">
    <source>
        <dbReference type="Pfam" id="PF00535"/>
    </source>
</evidence>
<evidence type="ECO:0000256" key="4">
    <source>
        <dbReference type="SAM" id="MobiDB-lite"/>
    </source>
</evidence>
<accession>A0A023D1H0</accession>
<dbReference type="RefSeq" id="WP_239641525.1">
    <property type="nucleotide sequence ID" value="NZ_BAND01000011.1"/>
</dbReference>
<sequence length="994" mass="107202">MVRPAPWSEVRDGMARRGVPDEGEGASPAPIFSGYRHRVTEADRAAWQAWADGRAQEAFRRGDEASRAGRFDEAVRWLDRAARMARDNPHVLLALALAQLGAGHWEDVLDTARRISRRWPSREALGLQALACSRMGDLDGALRAVALLLARFAPSAEMFPLAGDLAEAAGFPGWCGANNRGELLGAAPGPVRLRLSGPRGGVREVETLPAALPDGWQVARALDVTCAGRPLLGSPLDLAALRRSEGCVTPVAGGWEGWLWHPADPDFTPLLRIGGQSGEEQSGEEREIALSELAAGTPVDAPLARPRRFFLPSDALPPGPVSVTDIYSAPLPGSPLIPALGRLFDGARSRGLPPGFRPVRVGTRLGTPEIGDRATGWLVVIPAYRDLASLKPCLKRVLADRRDGVEVLVVDDATPEPALARFLDGLAAQGAITLVRHATNRGFPAAANAGLRRAAGRDVVLLNSDTLVPPGWLERLGAVLDRAPEIGTATPFSNDASILSYPSATSVNPVPDTLTARETDRLCAALADAALVDLPTANGFCMAIRGDCLAQTGLLREDLFGRGYGEENEFCLRAAALGWRHVAAPTLFVTHRGSASFGDQRKALMQRNMGVLNALHPGYDGLIRRFHRRDPLAGLRRRLDMARMKLRRGRRPVLAMILHDGGGGVARVVRERGAAFARQGWFVVTIRPDVDGCRVAAAEEDFPNLLFRLPTERDDLVAFLAGIGTRAVEWHHLVGHAPEIRRLHEWLGVPCDIFVHDYAAFCQRIALSGAEGRFCGEPDVAGCIACVRERGSYLGETIGVKALLRRSAREFAAARRVMAPSGDAVRRLQRHFPALSVETVPLEDDAARRVTRRAAGPGRRIGIVGGIGVEKGFDVVLELARDARVRDLPVEFVLIGHTPDDEALMATGRVWVTGEYRGDEIGRLIGGAELDFGLIPSICPETWCFALGDLWRAGVPAVVFDLGAQAERVRRTGLGWVVPPSLPAAMFNNLLLSL</sequence>
<proteinExistence type="inferred from homology"/>
<dbReference type="PANTHER" id="PTHR43179:SF12">
    <property type="entry name" value="GALACTOFURANOSYLTRANSFERASE GLFT2"/>
    <property type="match status" value="1"/>
</dbReference>
<dbReference type="InterPro" id="IPR001173">
    <property type="entry name" value="Glyco_trans_2-like"/>
</dbReference>
<gene>
    <name evidence="6" type="ORF">Amme_011_019</name>
</gene>
<keyword evidence="2" id="KW-0328">Glycosyltransferase</keyword>
<evidence type="ECO:0000256" key="2">
    <source>
        <dbReference type="ARBA" id="ARBA00022676"/>
    </source>
</evidence>
<dbReference type="Pfam" id="PF00535">
    <property type="entry name" value="Glycos_transf_2"/>
    <property type="match status" value="1"/>
</dbReference>
<dbReference type="InterPro" id="IPR011990">
    <property type="entry name" value="TPR-like_helical_dom_sf"/>
</dbReference>
<dbReference type="SUPFAM" id="SSF53448">
    <property type="entry name" value="Nucleotide-diphospho-sugar transferases"/>
    <property type="match status" value="1"/>
</dbReference>
<feature type="compositionally biased region" description="Basic and acidic residues" evidence="4">
    <location>
        <begin position="9"/>
        <end position="20"/>
    </location>
</feature>
<evidence type="ECO:0000313" key="7">
    <source>
        <dbReference type="Proteomes" id="UP000019760"/>
    </source>
</evidence>
<dbReference type="Gene3D" id="3.90.550.10">
    <property type="entry name" value="Spore Coat Polysaccharide Biosynthesis Protein SpsA, Chain A"/>
    <property type="match status" value="1"/>
</dbReference>
<dbReference type="AlphaFoldDB" id="A0A023D1H0"/>
<dbReference type="InterPro" id="IPR029044">
    <property type="entry name" value="Nucleotide-diphossugar_trans"/>
</dbReference>
<evidence type="ECO:0000256" key="3">
    <source>
        <dbReference type="ARBA" id="ARBA00022679"/>
    </source>
</evidence>
<dbReference type="Gene3D" id="1.25.40.10">
    <property type="entry name" value="Tetratricopeptide repeat domain"/>
    <property type="match status" value="1"/>
</dbReference>